<comment type="caution">
    <text evidence="6">The sequence shown here is derived from an EMBL/GenBank/DDBJ whole genome shotgun (WGS) entry which is preliminary data.</text>
</comment>
<keyword evidence="2 6" id="KW-0238">DNA-binding</keyword>
<dbReference type="InterPro" id="IPR010982">
    <property type="entry name" value="Lambda_DNA-bd_dom_sf"/>
</dbReference>
<dbReference type="InterPro" id="IPR001761">
    <property type="entry name" value="Peripla_BP/Lac1_sug-bd_dom"/>
</dbReference>
<evidence type="ECO:0000256" key="3">
    <source>
        <dbReference type="ARBA" id="ARBA00023163"/>
    </source>
</evidence>
<accession>A0ABS3KNG8</accession>
<feature type="region of interest" description="Disordered" evidence="4">
    <location>
        <begin position="1"/>
        <end position="22"/>
    </location>
</feature>
<feature type="domain" description="HTH lacI-type" evidence="5">
    <location>
        <begin position="16"/>
        <end position="70"/>
    </location>
</feature>
<feature type="compositionally biased region" description="Basic and acidic residues" evidence="4">
    <location>
        <begin position="10"/>
        <end position="22"/>
    </location>
</feature>
<dbReference type="CDD" id="cd01392">
    <property type="entry name" value="HTH_LacI"/>
    <property type="match status" value="1"/>
</dbReference>
<evidence type="ECO:0000256" key="2">
    <source>
        <dbReference type="ARBA" id="ARBA00023125"/>
    </source>
</evidence>
<dbReference type="Gene3D" id="3.40.50.2300">
    <property type="match status" value="2"/>
</dbReference>
<dbReference type="SUPFAM" id="SSF53822">
    <property type="entry name" value="Periplasmic binding protein-like I"/>
    <property type="match status" value="1"/>
</dbReference>
<evidence type="ECO:0000256" key="1">
    <source>
        <dbReference type="ARBA" id="ARBA00023015"/>
    </source>
</evidence>
<protein>
    <submittedName>
        <fullName evidence="6">LacI family DNA-binding transcriptional regulator</fullName>
    </submittedName>
</protein>
<keyword evidence="1" id="KW-0805">Transcription regulation</keyword>
<dbReference type="RefSeq" id="WP_207415961.1">
    <property type="nucleotide sequence ID" value="NZ_CP061178.1"/>
</dbReference>
<dbReference type="GO" id="GO:0003677">
    <property type="term" value="F:DNA binding"/>
    <property type="evidence" value="ECO:0007669"/>
    <property type="project" value="UniProtKB-KW"/>
</dbReference>
<dbReference type="InterPro" id="IPR028082">
    <property type="entry name" value="Peripla_BP_I"/>
</dbReference>
<evidence type="ECO:0000313" key="7">
    <source>
        <dbReference type="Proteomes" id="UP001518989"/>
    </source>
</evidence>
<reference evidence="6 7" key="1">
    <citation type="submission" date="2020-09" db="EMBL/GenBank/DDBJ databases">
        <title>Roseomonas.</title>
        <authorList>
            <person name="Zhu W."/>
        </authorList>
    </citation>
    <scope>NUCLEOTIDE SEQUENCE [LARGE SCALE GENOMIC DNA]</scope>
    <source>
        <strain evidence="6 7">573</strain>
    </source>
</reference>
<dbReference type="EMBL" id="JACTNG010000002">
    <property type="protein sequence ID" value="MBO1078545.1"/>
    <property type="molecule type" value="Genomic_DNA"/>
</dbReference>
<dbReference type="SMART" id="SM00354">
    <property type="entry name" value="HTH_LACI"/>
    <property type="match status" value="1"/>
</dbReference>
<dbReference type="PANTHER" id="PTHR30146">
    <property type="entry name" value="LACI-RELATED TRANSCRIPTIONAL REPRESSOR"/>
    <property type="match status" value="1"/>
</dbReference>
<proteinExistence type="predicted"/>
<evidence type="ECO:0000313" key="6">
    <source>
        <dbReference type="EMBL" id="MBO1078545.1"/>
    </source>
</evidence>
<keyword evidence="7" id="KW-1185">Reference proteome</keyword>
<keyword evidence="3" id="KW-0804">Transcription</keyword>
<dbReference type="PANTHER" id="PTHR30146:SF109">
    <property type="entry name" value="HTH-TYPE TRANSCRIPTIONAL REGULATOR GALS"/>
    <property type="match status" value="1"/>
</dbReference>
<dbReference type="PROSITE" id="PS50932">
    <property type="entry name" value="HTH_LACI_2"/>
    <property type="match status" value="1"/>
</dbReference>
<dbReference type="Proteomes" id="UP001518989">
    <property type="component" value="Unassembled WGS sequence"/>
</dbReference>
<dbReference type="InterPro" id="IPR000843">
    <property type="entry name" value="HTH_LacI"/>
</dbReference>
<organism evidence="6 7">
    <name type="scientific">Roseomonas haemaphysalidis</name>
    <dbReference type="NCBI Taxonomy" id="2768162"/>
    <lineage>
        <taxon>Bacteria</taxon>
        <taxon>Pseudomonadati</taxon>
        <taxon>Pseudomonadota</taxon>
        <taxon>Alphaproteobacteria</taxon>
        <taxon>Acetobacterales</taxon>
        <taxon>Roseomonadaceae</taxon>
        <taxon>Roseomonas</taxon>
    </lineage>
</organism>
<name>A0ABS3KNG8_9PROT</name>
<dbReference type="Gene3D" id="1.10.260.40">
    <property type="entry name" value="lambda repressor-like DNA-binding domains"/>
    <property type="match status" value="1"/>
</dbReference>
<dbReference type="CDD" id="cd06278">
    <property type="entry name" value="PBP1_LacI-like"/>
    <property type="match status" value="1"/>
</dbReference>
<gene>
    <name evidence="6" type="ORF">IAI61_05845</name>
</gene>
<dbReference type="Pfam" id="PF00356">
    <property type="entry name" value="LacI"/>
    <property type="match status" value="1"/>
</dbReference>
<dbReference type="Pfam" id="PF00532">
    <property type="entry name" value="Peripla_BP_1"/>
    <property type="match status" value="1"/>
</dbReference>
<dbReference type="SUPFAM" id="SSF47413">
    <property type="entry name" value="lambda repressor-like DNA-binding domains"/>
    <property type="match status" value="1"/>
</dbReference>
<sequence length="356" mass="37285">MSKPPAAPPRRPERAATAHDVARRAGVSQSAVSRAFTPGASVSAATRARVEEAAAALGYRPNLIARSLITRRSSIVGVAVAYLDNPFYAALLDALSVALEATGHRVLLFTARPGANTDPILEEVLRYRVDALVLASVGLSSRFARECRQAGVPVVLVNRRSEDDGAACITGDNAGGAALIARFLAAGGHRRPAFLAGLEDASTSREREAGFATELAALGFGPPLRAVGHYDFGRAEAATRVLLSAAAPPDALFCANDHMGFAALGVARREFGGLPVSVVGFDDAGPAGWAALGLTTYSQPLRPMVDRVVTALMRQMLAPDEAPLRETVPGALLLRGSAREPHDGVSLQDGERVWRG</sequence>
<evidence type="ECO:0000259" key="5">
    <source>
        <dbReference type="PROSITE" id="PS50932"/>
    </source>
</evidence>
<evidence type="ECO:0000256" key="4">
    <source>
        <dbReference type="SAM" id="MobiDB-lite"/>
    </source>
</evidence>